<organism evidence="6 7">
    <name type="scientific">Skermania pinensis</name>
    <dbReference type="NCBI Taxonomy" id="39122"/>
    <lineage>
        <taxon>Bacteria</taxon>
        <taxon>Bacillati</taxon>
        <taxon>Actinomycetota</taxon>
        <taxon>Actinomycetes</taxon>
        <taxon>Mycobacteriales</taxon>
        <taxon>Gordoniaceae</taxon>
        <taxon>Skermania</taxon>
    </lineage>
</organism>
<evidence type="ECO:0000256" key="4">
    <source>
        <dbReference type="PROSITE-ProRule" id="PRU00335"/>
    </source>
</evidence>
<keyword evidence="2 4" id="KW-0238">DNA-binding</keyword>
<reference evidence="6" key="1">
    <citation type="submission" date="2021-07" db="EMBL/GenBank/DDBJ databases">
        <title>Candidatus Kaistella beijingensis sp. nov. isolated from a municipal wastewater treatment plant is involved in sludge foaming.</title>
        <authorList>
            <person name="Song Y."/>
            <person name="Liu S.-J."/>
        </authorList>
    </citation>
    <scope>NUCLEOTIDE SEQUENCE</scope>
    <source>
        <strain evidence="6">DSM 43998</strain>
    </source>
</reference>
<name>A0ABX8SDV8_9ACTN</name>
<keyword evidence="1" id="KW-0805">Transcription regulation</keyword>
<dbReference type="InterPro" id="IPR050109">
    <property type="entry name" value="HTH-type_TetR-like_transc_reg"/>
</dbReference>
<dbReference type="PANTHER" id="PTHR30055:SF234">
    <property type="entry name" value="HTH-TYPE TRANSCRIPTIONAL REGULATOR BETI"/>
    <property type="match status" value="1"/>
</dbReference>
<dbReference type="InterPro" id="IPR001647">
    <property type="entry name" value="HTH_TetR"/>
</dbReference>
<dbReference type="RefSeq" id="WP_066470113.1">
    <property type="nucleotide sequence ID" value="NZ_CBCRUZ010000001.1"/>
</dbReference>
<dbReference type="SUPFAM" id="SSF48498">
    <property type="entry name" value="Tetracyclin repressor-like, C-terminal domain"/>
    <property type="match status" value="1"/>
</dbReference>
<dbReference type="SUPFAM" id="SSF46689">
    <property type="entry name" value="Homeodomain-like"/>
    <property type="match status" value="1"/>
</dbReference>
<feature type="domain" description="HTH tetR-type" evidence="5">
    <location>
        <begin position="15"/>
        <end position="75"/>
    </location>
</feature>
<protein>
    <submittedName>
        <fullName evidence="6">TetR/AcrR family transcriptional regulator</fullName>
    </submittedName>
</protein>
<keyword evidence="7" id="KW-1185">Reference proteome</keyword>
<dbReference type="Proteomes" id="UP000887023">
    <property type="component" value="Chromosome"/>
</dbReference>
<evidence type="ECO:0000313" key="7">
    <source>
        <dbReference type="Proteomes" id="UP000887023"/>
    </source>
</evidence>
<gene>
    <name evidence="6" type="ORF">KV203_09515</name>
</gene>
<dbReference type="PANTHER" id="PTHR30055">
    <property type="entry name" value="HTH-TYPE TRANSCRIPTIONAL REGULATOR RUTR"/>
    <property type="match status" value="1"/>
</dbReference>
<dbReference type="InterPro" id="IPR025996">
    <property type="entry name" value="MT1864/Rv1816-like_C"/>
</dbReference>
<feature type="DNA-binding region" description="H-T-H motif" evidence="4">
    <location>
        <begin position="38"/>
        <end position="57"/>
    </location>
</feature>
<dbReference type="InterPro" id="IPR036271">
    <property type="entry name" value="Tet_transcr_reg_TetR-rel_C_sf"/>
</dbReference>
<dbReference type="PROSITE" id="PS50977">
    <property type="entry name" value="HTH_TETR_2"/>
    <property type="match status" value="1"/>
</dbReference>
<evidence type="ECO:0000313" key="6">
    <source>
        <dbReference type="EMBL" id="QXQ15501.1"/>
    </source>
</evidence>
<dbReference type="Pfam" id="PF00440">
    <property type="entry name" value="TetR_N"/>
    <property type="match status" value="1"/>
</dbReference>
<sequence>MTDEPGPSRQGRKRAATRESIIDAAEALLERGGVDAVTLPAVSERADVALQTIYNRVGGRDAVLLAVAERALAANRDYMDEMYARPGTPEERIVAAGAAYAQFAAERPHQFRLLAAPPDLPEALDRIADLTDEQNGKLAAVLRDGVAAGTMRADLDVDQTATVLWAAFNGVLALSWRADRHRAAPDQLLALLAAIVADGIRVR</sequence>
<evidence type="ECO:0000256" key="3">
    <source>
        <dbReference type="ARBA" id="ARBA00023163"/>
    </source>
</evidence>
<dbReference type="EMBL" id="CP079105">
    <property type="protein sequence ID" value="QXQ15501.1"/>
    <property type="molecule type" value="Genomic_DNA"/>
</dbReference>
<dbReference type="Gene3D" id="1.10.10.60">
    <property type="entry name" value="Homeodomain-like"/>
    <property type="match status" value="1"/>
</dbReference>
<keyword evidence="3" id="KW-0804">Transcription</keyword>
<dbReference type="Pfam" id="PF13305">
    <property type="entry name" value="TetR_C_33"/>
    <property type="match status" value="1"/>
</dbReference>
<accession>A0ABX8SDV8</accession>
<proteinExistence type="predicted"/>
<evidence type="ECO:0000256" key="1">
    <source>
        <dbReference type="ARBA" id="ARBA00023015"/>
    </source>
</evidence>
<dbReference type="Gene3D" id="1.10.357.10">
    <property type="entry name" value="Tetracycline Repressor, domain 2"/>
    <property type="match status" value="1"/>
</dbReference>
<evidence type="ECO:0000256" key="2">
    <source>
        <dbReference type="ARBA" id="ARBA00023125"/>
    </source>
</evidence>
<evidence type="ECO:0000259" key="5">
    <source>
        <dbReference type="PROSITE" id="PS50977"/>
    </source>
</evidence>
<dbReference type="InterPro" id="IPR009057">
    <property type="entry name" value="Homeodomain-like_sf"/>
</dbReference>